<evidence type="ECO:0000256" key="1">
    <source>
        <dbReference type="SAM" id="MobiDB-lite"/>
    </source>
</evidence>
<accession>A0AB39BKM2</accession>
<proteinExistence type="predicted"/>
<feature type="region of interest" description="Disordered" evidence="1">
    <location>
        <begin position="54"/>
        <end position="133"/>
    </location>
</feature>
<dbReference type="RefSeq" id="WP_368499011.1">
    <property type="nucleotide sequence ID" value="NZ_CP162511.1"/>
</dbReference>
<name>A0AB39BKM2_9MICO</name>
<evidence type="ECO:0000313" key="2">
    <source>
        <dbReference type="EMBL" id="XDI06632.1"/>
    </source>
</evidence>
<protein>
    <submittedName>
        <fullName evidence="2">Uncharacterized protein</fullName>
    </submittedName>
</protein>
<organism evidence="2">
    <name type="scientific">Herbiconiux sp. A18JL235</name>
    <dbReference type="NCBI Taxonomy" id="3152363"/>
    <lineage>
        <taxon>Bacteria</taxon>
        <taxon>Bacillati</taxon>
        <taxon>Actinomycetota</taxon>
        <taxon>Actinomycetes</taxon>
        <taxon>Micrococcales</taxon>
        <taxon>Microbacteriaceae</taxon>
        <taxon>Herbiconiux</taxon>
    </lineage>
</organism>
<feature type="compositionally biased region" description="Basic and acidic residues" evidence="1">
    <location>
        <begin position="66"/>
        <end position="133"/>
    </location>
</feature>
<reference evidence="2" key="1">
    <citation type="submission" date="2024-05" db="EMBL/GenBank/DDBJ databases">
        <title>Herbiconiux sp. A18JL235.</title>
        <authorList>
            <person name="Zhang G."/>
        </authorList>
    </citation>
    <scope>NUCLEOTIDE SEQUENCE</scope>
    <source>
        <strain evidence="2">A18JL235</strain>
    </source>
</reference>
<gene>
    <name evidence="2" type="ORF">ABFY20_05900</name>
</gene>
<sequence>MRDDERMRRADEQERRALEALGSISRGGDLGAETLALSNEFTDRQTARFGAWLRRLGRRRLGNPAARDERADGERAHHERGHPDRAQHDPAHPDRAQHDPAHPDRAQHDQAHPDRAKYEPGHTDRPQHDEDTR</sequence>
<dbReference type="AlphaFoldDB" id="A0AB39BKM2"/>
<dbReference type="EMBL" id="CP162511">
    <property type="protein sequence ID" value="XDI06632.1"/>
    <property type="molecule type" value="Genomic_DNA"/>
</dbReference>